<gene>
    <name evidence="1" type="ORF">POVCU2_0058120</name>
</gene>
<organism evidence="1 2">
    <name type="scientific">Plasmodium ovale curtisi</name>
    <dbReference type="NCBI Taxonomy" id="864141"/>
    <lineage>
        <taxon>Eukaryota</taxon>
        <taxon>Sar</taxon>
        <taxon>Alveolata</taxon>
        <taxon>Apicomplexa</taxon>
        <taxon>Aconoidasida</taxon>
        <taxon>Haemosporida</taxon>
        <taxon>Plasmodiidae</taxon>
        <taxon>Plasmodium</taxon>
        <taxon>Plasmodium (Plasmodium)</taxon>
    </lineage>
</organism>
<dbReference type="Proteomes" id="UP000078560">
    <property type="component" value="Unassembled WGS sequence"/>
</dbReference>
<accession>A0A1A8WF75</accession>
<protein>
    <submittedName>
        <fullName evidence="1">PIR Superfamily Protein</fullName>
    </submittedName>
</protein>
<sequence>MSCKYGSSKENYTFLRNAHYYGNLIPGFQIDTLEPKREKICASFLNDIGFSENKSVKEMCENFIYMYNYLNKIHEKRETVKTITEEDCHFMNYWLNVNLKKNNIDASISVNKFYEKLKSMDRTFFSSTTQLENYLHVIDSGNLENMEILYELYDTKQKITDIMFNLDITEDKKKLCQQYLEKCHDKYIEGMNNCLNGCDEFCKAINDFERGYNSLIENETDKSGMCKSNEYFQLLDYDSFLEKQRRIMTIKILSSPLILSFVIPLLYKYTPFGPFLREKINMVKNRWMNHDNNGNELLLSSTDVEDNISDYEEYNISYYSETN</sequence>
<dbReference type="AlphaFoldDB" id="A0A1A8WF75"/>
<reference evidence="2" key="1">
    <citation type="submission" date="2016-05" db="EMBL/GenBank/DDBJ databases">
        <authorList>
            <person name="Naeem Raeece"/>
        </authorList>
    </citation>
    <scope>NUCLEOTIDE SEQUENCE [LARGE SCALE GENOMIC DNA]</scope>
</reference>
<name>A0A1A8WF75_PLAOA</name>
<dbReference type="EMBL" id="FLQU01000829">
    <property type="protein sequence ID" value="SBS89840.1"/>
    <property type="molecule type" value="Genomic_DNA"/>
</dbReference>
<evidence type="ECO:0000313" key="2">
    <source>
        <dbReference type="Proteomes" id="UP000078560"/>
    </source>
</evidence>
<proteinExistence type="predicted"/>
<evidence type="ECO:0000313" key="1">
    <source>
        <dbReference type="EMBL" id="SBS89840.1"/>
    </source>
</evidence>